<dbReference type="SUPFAM" id="SSF51110">
    <property type="entry name" value="alpha-D-mannose-specific plant lectins"/>
    <property type="match status" value="1"/>
</dbReference>
<evidence type="ECO:0000313" key="4">
    <source>
        <dbReference type="Proteomes" id="UP001208017"/>
    </source>
</evidence>
<gene>
    <name evidence="3" type="ORF">OS242_16370</name>
</gene>
<dbReference type="EMBL" id="JAPMLT010000011">
    <property type="protein sequence ID" value="MCX7571525.1"/>
    <property type="molecule type" value="Genomic_DNA"/>
</dbReference>
<dbReference type="Proteomes" id="UP001208017">
    <property type="component" value="Unassembled WGS sequence"/>
</dbReference>
<name>A0ABT3X7G1_9BACL</name>
<accession>A0ABT3X7G1</accession>
<protein>
    <recommendedName>
        <fullName evidence="2">Bulb-type lectin domain-containing protein</fullName>
    </recommendedName>
</protein>
<dbReference type="InterPro" id="IPR001480">
    <property type="entry name" value="Bulb-type_lectin_dom"/>
</dbReference>
<dbReference type="Gene3D" id="2.90.10.10">
    <property type="entry name" value="Bulb-type lectin domain"/>
    <property type="match status" value="2"/>
</dbReference>
<reference evidence="3 4" key="1">
    <citation type="submission" date="2022-11" db="EMBL/GenBank/DDBJ databases">
        <title>Study of microbial diversity in lake waters.</title>
        <authorList>
            <person name="Zhang J."/>
        </authorList>
    </citation>
    <scope>NUCLEOTIDE SEQUENCE [LARGE SCALE GENOMIC DNA]</scope>
    <source>
        <strain evidence="3 4">DT12</strain>
    </source>
</reference>
<sequence>MKNLVKKTGFLFLAVSMLSLPVVSSALAADTLRPGQSISHDGKLTSSDGRFNFVMQWDGNLVHYQGGSSLWDSDTRGDKVEIWDPFLGRYFYRYAEVLKLDSSGNLYITDLEGRFMFWRADTAAWMEGWYHPPMVVPTGLVGDTLIAQNDGNVVLYDTIGNYNGEWKPVWATNTGGR</sequence>
<dbReference type="PROSITE" id="PS50927">
    <property type="entry name" value="BULB_LECTIN"/>
    <property type="match status" value="1"/>
</dbReference>
<comment type="caution">
    <text evidence="3">The sequence shown here is derived from an EMBL/GenBank/DDBJ whole genome shotgun (WGS) entry which is preliminary data.</text>
</comment>
<dbReference type="InterPro" id="IPR036426">
    <property type="entry name" value="Bulb-type_lectin_dom_sf"/>
</dbReference>
<keyword evidence="1" id="KW-0732">Signal</keyword>
<keyword evidence="4" id="KW-1185">Reference proteome</keyword>
<feature type="domain" description="Bulb-type lectin" evidence="2">
    <location>
        <begin position="29"/>
        <end position="168"/>
    </location>
</feature>
<proteinExistence type="predicted"/>
<feature type="signal peptide" evidence="1">
    <location>
        <begin position="1"/>
        <end position="28"/>
    </location>
</feature>
<feature type="chain" id="PRO_5046742774" description="Bulb-type lectin domain-containing protein" evidence="1">
    <location>
        <begin position="29"/>
        <end position="177"/>
    </location>
</feature>
<evidence type="ECO:0000256" key="1">
    <source>
        <dbReference type="SAM" id="SignalP"/>
    </source>
</evidence>
<evidence type="ECO:0000313" key="3">
    <source>
        <dbReference type="EMBL" id="MCX7571525.1"/>
    </source>
</evidence>
<organism evidence="3 4">
    <name type="scientific">Tumebacillus lacus</name>
    <dbReference type="NCBI Taxonomy" id="2995335"/>
    <lineage>
        <taxon>Bacteria</taxon>
        <taxon>Bacillati</taxon>
        <taxon>Bacillota</taxon>
        <taxon>Bacilli</taxon>
        <taxon>Bacillales</taxon>
        <taxon>Alicyclobacillaceae</taxon>
        <taxon>Tumebacillus</taxon>
    </lineage>
</organism>
<dbReference type="RefSeq" id="WP_267152773.1">
    <property type="nucleotide sequence ID" value="NZ_JAPMLT010000011.1"/>
</dbReference>
<evidence type="ECO:0000259" key="2">
    <source>
        <dbReference type="PROSITE" id="PS50927"/>
    </source>
</evidence>